<dbReference type="InterPro" id="IPR050189">
    <property type="entry name" value="MFS_Efflux_Transporters"/>
</dbReference>
<name>A0A9D1D2S8_9ACTN</name>
<feature type="transmembrane region" description="Helical" evidence="6">
    <location>
        <begin position="356"/>
        <end position="381"/>
    </location>
</feature>
<feature type="transmembrane region" description="Helical" evidence="6">
    <location>
        <begin position="206"/>
        <end position="226"/>
    </location>
</feature>
<reference evidence="8" key="2">
    <citation type="journal article" date="2021" name="PeerJ">
        <title>Extensive microbial diversity within the chicken gut microbiome revealed by metagenomics and culture.</title>
        <authorList>
            <person name="Gilroy R."/>
            <person name="Ravi A."/>
            <person name="Getino M."/>
            <person name="Pursley I."/>
            <person name="Horton D.L."/>
            <person name="Alikhan N.F."/>
            <person name="Baker D."/>
            <person name="Gharbi K."/>
            <person name="Hall N."/>
            <person name="Watson M."/>
            <person name="Adriaenssens E.M."/>
            <person name="Foster-Nyarko E."/>
            <person name="Jarju S."/>
            <person name="Secka A."/>
            <person name="Antonio M."/>
            <person name="Oren A."/>
            <person name="Chaudhuri R.R."/>
            <person name="La Ragione R."/>
            <person name="Hildebrand F."/>
            <person name="Pallen M.J."/>
        </authorList>
    </citation>
    <scope>NUCLEOTIDE SEQUENCE</scope>
    <source>
        <strain evidence="8">ChiGjej1B1-2707</strain>
    </source>
</reference>
<dbReference type="AlphaFoldDB" id="A0A9D1D2S8"/>
<dbReference type="Proteomes" id="UP000824261">
    <property type="component" value="Unassembled WGS sequence"/>
</dbReference>
<feature type="transmembrane region" description="Helical" evidence="6">
    <location>
        <begin position="299"/>
        <end position="319"/>
    </location>
</feature>
<feature type="transmembrane region" description="Helical" evidence="6">
    <location>
        <begin position="80"/>
        <end position="103"/>
    </location>
</feature>
<keyword evidence="3 6" id="KW-0812">Transmembrane</keyword>
<evidence type="ECO:0000256" key="3">
    <source>
        <dbReference type="ARBA" id="ARBA00022692"/>
    </source>
</evidence>
<reference evidence="8" key="1">
    <citation type="submission" date="2020-10" db="EMBL/GenBank/DDBJ databases">
        <authorList>
            <person name="Gilroy R."/>
        </authorList>
    </citation>
    <scope>NUCLEOTIDE SEQUENCE</scope>
    <source>
        <strain evidence="8">ChiGjej1B1-2707</strain>
    </source>
</reference>
<dbReference type="GO" id="GO:0005886">
    <property type="term" value="C:plasma membrane"/>
    <property type="evidence" value="ECO:0007669"/>
    <property type="project" value="UniProtKB-SubCell"/>
</dbReference>
<keyword evidence="5 6" id="KW-0472">Membrane</keyword>
<comment type="subcellular location">
    <subcellularLocation>
        <location evidence="1">Cell membrane</location>
        <topology evidence="1">Multi-pass membrane protein</topology>
    </subcellularLocation>
</comment>
<dbReference type="Gene3D" id="1.20.1250.20">
    <property type="entry name" value="MFS general substrate transporter like domains"/>
    <property type="match status" value="1"/>
</dbReference>
<keyword evidence="4 6" id="KW-1133">Transmembrane helix</keyword>
<evidence type="ECO:0000256" key="5">
    <source>
        <dbReference type="ARBA" id="ARBA00023136"/>
    </source>
</evidence>
<evidence type="ECO:0000256" key="4">
    <source>
        <dbReference type="ARBA" id="ARBA00022989"/>
    </source>
</evidence>
<feature type="transmembrane region" description="Helical" evidence="6">
    <location>
        <begin position="246"/>
        <end position="268"/>
    </location>
</feature>
<comment type="caution">
    <text evidence="8">The sequence shown here is derived from an EMBL/GenBank/DDBJ whole genome shotgun (WGS) entry which is preliminary data.</text>
</comment>
<feature type="domain" description="Major facilitator superfamily (MFS) profile" evidence="7">
    <location>
        <begin position="14"/>
        <end position="389"/>
    </location>
</feature>
<evidence type="ECO:0000256" key="6">
    <source>
        <dbReference type="SAM" id="Phobius"/>
    </source>
</evidence>
<dbReference type="SUPFAM" id="SSF103473">
    <property type="entry name" value="MFS general substrate transporter"/>
    <property type="match status" value="1"/>
</dbReference>
<dbReference type="PANTHER" id="PTHR43124:SF4">
    <property type="entry name" value="SUGAR EFFLUX TRANSPORTER"/>
    <property type="match status" value="1"/>
</dbReference>
<evidence type="ECO:0000313" key="9">
    <source>
        <dbReference type="Proteomes" id="UP000824261"/>
    </source>
</evidence>
<keyword evidence="2" id="KW-1003">Cell membrane</keyword>
<sequence>MANAAGMTSKQWLPLIGLAFSAFMLNTSEFMPIGLLVDIAADFSMTEAEAGAMISVYALAVLVLSLPLMIAASRFAFKRLMLAVIAVFGVGQLFSALAPNFALLVGARLVVAAAHAVFWSIASPMAVYAVDYRRSSLALSCIATGSAVAVVCGLPLGRAVGLALGWRMTFACVAAAAFIALVYLWRTLPKMPAGKRFTVKELPALLKIRPLTGVFVVTVVLAGAHFVGYSYIEPFLLQVTGMPEGLVTVVLAVYGAAGILGSALFSRLYGMMRFAFVRTAILGVTGALALMAVSSATFGTSIADCVLWGMCYTAFNVAFQAEVLKYAPADASAVAMSIYSGLFNLGISGGTQVGGMVVAAGGIGAVGYVGAAFGVLAFVLCSALMIRPMRRADALSVEVASRK</sequence>
<evidence type="ECO:0000313" key="8">
    <source>
        <dbReference type="EMBL" id="HIR01115.1"/>
    </source>
</evidence>
<organism evidence="8 9">
    <name type="scientific">Candidatus Aveggerthella stercoripullorum</name>
    <dbReference type="NCBI Taxonomy" id="2840688"/>
    <lineage>
        <taxon>Bacteria</taxon>
        <taxon>Bacillati</taxon>
        <taxon>Actinomycetota</taxon>
        <taxon>Coriobacteriia</taxon>
        <taxon>Eggerthellales</taxon>
        <taxon>Eggerthellaceae</taxon>
        <taxon>Eggerthellaceae incertae sedis</taxon>
        <taxon>Candidatus Aveggerthella</taxon>
    </lineage>
</organism>
<dbReference type="InterPro" id="IPR020846">
    <property type="entry name" value="MFS_dom"/>
</dbReference>
<feature type="transmembrane region" description="Helical" evidence="6">
    <location>
        <begin position="163"/>
        <end position="185"/>
    </location>
</feature>
<feature type="transmembrane region" description="Helical" evidence="6">
    <location>
        <begin position="275"/>
        <end position="293"/>
    </location>
</feature>
<feature type="transmembrane region" description="Helical" evidence="6">
    <location>
        <begin position="12"/>
        <end position="34"/>
    </location>
</feature>
<proteinExistence type="predicted"/>
<dbReference type="InterPro" id="IPR036259">
    <property type="entry name" value="MFS_trans_sf"/>
</dbReference>
<dbReference type="PANTHER" id="PTHR43124">
    <property type="entry name" value="PURINE EFFLUX PUMP PBUE"/>
    <property type="match status" value="1"/>
</dbReference>
<dbReference type="InterPro" id="IPR011701">
    <property type="entry name" value="MFS"/>
</dbReference>
<dbReference type="Pfam" id="PF07690">
    <property type="entry name" value="MFS_1"/>
    <property type="match status" value="1"/>
</dbReference>
<feature type="transmembrane region" description="Helical" evidence="6">
    <location>
        <begin position="331"/>
        <end position="350"/>
    </location>
</feature>
<dbReference type="EMBL" id="DVGB01000030">
    <property type="protein sequence ID" value="HIR01115.1"/>
    <property type="molecule type" value="Genomic_DNA"/>
</dbReference>
<protein>
    <submittedName>
        <fullName evidence="8">MFS transporter</fullName>
    </submittedName>
</protein>
<dbReference type="GO" id="GO:0022857">
    <property type="term" value="F:transmembrane transporter activity"/>
    <property type="evidence" value="ECO:0007669"/>
    <property type="project" value="InterPro"/>
</dbReference>
<dbReference type="CDD" id="cd17324">
    <property type="entry name" value="MFS_NepI_like"/>
    <property type="match status" value="1"/>
</dbReference>
<evidence type="ECO:0000259" key="7">
    <source>
        <dbReference type="PROSITE" id="PS50850"/>
    </source>
</evidence>
<gene>
    <name evidence="8" type="ORF">IAA69_02455</name>
</gene>
<feature type="transmembrane region" description="Helical" evidence="6">
    <location>
        <begin position="109"/>
        <end position="130"/>
    </location>
</feature>
<feature type="transmembrane region" description="Helical" evidence="6">
    <location>
        <begin position="137"/>
        <end position="157"/>
    </location>
</feature>
<accession>A0A9D1D2S8</accession>
<evidence type="ECO:0000256" key="1">
    <source>
        <dbReference type="ARBA" id="ARBA00004651"/>
    </source>
</evidence>
<evidence type="ECO:0000256" key="2">
    <source>
        <dbReference type="ARBA" id="ARBA00022475"/>
    </source>
</evidence>
<dbReference type="PROSITE" id="PS50850">
    <property type="entry name" value="MFS"/>
    <property type="match status" value="1"/>
</dbReference>
<feature type="transmembrane region" description="Helical" evidence="6">
    <location>
        <begin position="54"/>
        <end position="73"/>
    </location>
</feature>